<protein>
    <submittedName>
        <fullName evidence="1">Cytoplasmic protein</fullName>
    </submittedName>
</protein>
<dbReference type="Gene3D" id="3.90.1720.70">
    <property type="match status" value="1"/>
</dbReference>
<organism evidence="1 2">
    <name type="scientific">Snodgrassella alvi</name>
    <dbReference type="NCBI Taxonomy" id="1196083"/>
    <lineage>
        <taxon>Bacteria</taxon>
        <taxon>Pseudomonadati</taxon>
        <taxon>Pseudomonadota</taxon>
        <taxon>Betaproteobacteria</taxon>
        <taxon>Neisseriales</taxon>
        <taxon>Neisseriaceae</taxon>
        <taxon>Snodgrassella</taxon>
    </lineage>
</organism>
<accession>A0A2N9XYK7</accession>
<reference evidence="1" key="1">
    <citation type="journal article" date="2017" name="MBio">
        <title>Type VI secretion-mediated competition in the bee gut microbiome.</title>
        <authorList>
            <person name="Steele M.I."/>
            <person name="Kwong W.K."/>
            <person name="Powell J.E."/>
            <person name="Whiteley M."/>
            <person name="Moran N.A."/>
        </authorList>
    </citation>
    <scope>NUCLEOTIDE SEQUENCE [LARGE SCALE GENOMIC DNA]</scope>
    <source>
        <strain evidence="1">Nev3CBA3</strain>
    </source>
</reference>
<dbReference type="Pfam" id="PF14113">
    <property type="entry name" value="Tae4"/>
    <property type="match status" value="1"/>
</dbReference>
<comment type="caution">
    <text evidence="1">The sequence shown here is derived from an EMBL/GenBank/DDBJ whole genome shotgun (WGS) entry which is preliminary data.</text>
</comment>
<dbReference type="InterPro" id="IPR025562">
    <property type="entry name" value="Tae4"/>
</dbReference>
<name>A0A2N9XYK7_9NEIS</name>
<evidence type="ECO:0000313" key="2">
    <source>
        <dbReference type="Proteomes" id="UP000229434"/>
    </source>
</evidence>
<sequence>MQNLSITYIRRFKLGAPQGIRPLFDKAWAASEIIYNKADNSEERQQRVANIIGGQVAYNINHKDPKLRWNNTCAVRMSYILNHSGLKIPFIKDKTVSGKDKKDMYFYRVNNLINFLYAEWGKPEIVRYPPSGGGALARKKGIILFEVSGWSDATGHATLFNGYKCYDSCYFNEPESTYIAERANFWSLL</sequence>
<evidence type="ECO:0000313" key="1">
    <source>
        <dbReference type="EMBL" id="PIT55615.1"/>
    </source>
</evidence>
<gene>
    <name evidence="1" type="ORF">BHC49_06235</name>
</gene>
<dbReference type="EMBL" id="MEIS01000096">
    <property type="protein sequence ID" value="PIT55615.1"/>
    <property type="molecule type" value="Genomic_DNA"/>
</dbReference>
<dbReference type="Proteomes" id="UP000229434">
    <property type="component" value="Unassembled WGS sequence"/>
</dbReference>
<proteinExistence type="predicted"/>
<dbReference type="AlphaFoldDB" id="A0A2N9XYK7"/>